<gene>
    <name evidence="3" type="ORF">GM535_02740</name>
    <name evidence="2" type="ORF">GM545_12105</name>
    <name evidence="4" type="ORF">SAMEA3431391_00945</name>
</gene>
<evidence type="ECO:0000256" key="1">
    <source>
        <dbReference type="SAM" id="Phobius"/>
    </source>
</evidence>
<keyword evidence="4" id="KW-0547">Nucleotide-binding</keyword>
<evidence type="ECO:0000313" key="5">
    <source>
        <dbReference type="Proteomes" id="UP000290138"/>
    </source>
</evidence>
<name>A0A0E8PEC5_STREE</name>
<evidence type="ECO:0000313" key="4">
    <source>
        <dbReference type="EMBL" id="VFI32208.1"/>
    </source>
</evidence>
<dbReference type="Proteomes" id="UP000729182">
    <property type="component" value="Unassembled WGS sequence"/>
</dbReference>
<evidence type="ECO:0000313" key="6">
    <source>
        <dbReference type="Proteomes" id="UP000467349"/>
    </source>
</evidence>
<dbReference type="EMBL" id="WNHN01000006">
    <property type="protein sequence ID" value="MTV76242.1"/>
    <property type="molecule type" value="Genomic_DNA"/>
</dbReference>
<dbReference type="AlphaFoldDB" id="A0A0E8PEC5"/>
<dbReference type="EMBL" id="LR216058">
    <property type="protein sequence ID" value="VFI32208.1"/>
    <property type="molecule type" value="Genomic_DNA"/>
</dbReference>
<evidence type="ECO:0000313" key="3">
    <source>
        <dbReference type="EMBL" id="MTV76242.1"/>
    </source>
</evidence>
<dbReference type="Proteomes" id="UP000290138">
    <property type="component" value="Chromosome"/>
</dbReference>
<accession>A0A0E8PEC5</accession>
<reference evidence="4 5" key="1">
    <citation type="submission" date="2019-02" db="EMBL/GenBank/DDBJ databases">
        <authorList>
            <consortium name="Pathogen Informatics"/>
        </authorList>
    </citation>
    <scope>NUCLEOTIDE SEQUENCE [LARGE SCALE GENOMIC DNA]</scope>
    <source>
        <strain evidence="4">GPS_HK_21-sc-2296565</strain>
    </source>
</reference>
<feature type="transmembrane region" description="Helical" evidence="1">
    <location>
        <begin position="7"/>
        <end position="27"/>
    </location>
</feature>
<dbReference type="Proteomes" id="UP000467349">
    <property type="component" value="Unassembled WGS sequence"/>
</dbReference>
<keyword evidence="1" id="KW-1133">Transmembrane helix</keyword>
<keyword evidence="1" id="KW-0472">Membrane</keyword>
<keyword evidence="1" id="KW-0812">Transmembrane</keyword>
<feature type="transmembrane region" description="Helical" evidence="1">
    <location>
        <begin position="33"/>
        <end position="51"/>
    </location>
</feature>
<proteinExistence type="predicted"/>
<keyword evidence="4" id="KW-0067">ATP-binding</keyword>
<dbReference type="EMBL" id="WNHU01000204">
    <property type="protein sequence ID" value="MTV44297.1"/>
    <property type="molecule type" value="Genomic_DNA"/>
</dbReference>
<sequence>MKKVNEYVISTAASLGVMIGIVFAIFLDFPVEYAISLGLLNGIVLGSLIFYKNNKN</sequence>
<protein>
    <submittedName>
        <fullName evidence="4">ABC transporter ATP-binding protein</fullName>
    </submittedName>
</protein>
<reference evidence="2 6" key="2">
    <citation type="submission" date="2019-11" db="EMBL/GenBank/DDBJ databases">
        <title>Growth characteristics of pneumococcus vary with the chemical composition of the capsule and with environmental conditions.</title>
        <authorList>
            <person name="Tothpal A."/>
            <person name="Desobry K."/>
            <person name="Joshi S."/>
            <person name="Wyllie A.L."/>
            <person name="Weinberger D.M."/>
        </authorList>
    </citation>
    <scope>NUCLEOTIDE SEQUENCE [LARGE SCALE GENOMIC DNA]</scope>
    <source>
        <strain evidence="2">Pnumococcus09N</strain>
        <strain evidence="6">pnumococcus09N</strain>
        <strain evidence="3">Pnumococcus10A</strain>
    </source>
</reference>
<evidence type="ECO:0000313" key="2">
    <source>
        <dbReference type="EMBL" id="MTV44297.1"/>
    </source>
</evidence>
<organism evidence="2 6">
    <name type="scientific">Streptococcus pneumoniae</name>
    <dbReference type="NCBI Taxonomy" id="1313"/>
    <lineage>
        <taxon>Bacteria</taxon>
        <taxon>Bacillati</taxon>
        <taxon>Bacillota</taxon>
        <taxon>Bacilli</taxon>
        <taxon>Lactobacillales</taxon>
        <taxon>Streptococcaceae</taxon>
        <taxon>Streptococcus</taxon>
    </lineage>
</organism>
<dbReference type="RefSeq" id="WP_000757483.1">
    <property type="nucleotide sequence ID" value="NZ_CFBD01000053.1"/>
</dbReference>
<dbReference type="GO" id="GO:0005524">
    <property type="term" value="F:ATP binding"/>
    <property type="evidence" value="ECO:0007669"/>
    <property type="project" value="UniProtKB-KW"/>
</dbReference>